<feature type="compositionally biased region" description="Low complexity" evidence="8">
    <location>
        <begin position="638"/>
        <end position="654"/>
    </location>
</feature>
<proteinExistence type="predicted"/>
<feature type="compositionally biased region" description="Polar residues" evidence="8">
    <location>
        <begin position="714"/>
        <end position="744"/>
    </location>
</feature>
<dbReference type="PROSITE" id="PS50157">
    <property type="entry name" value="ZINC_FINGER_C2H2_2"/>
    <property type="match status" value="2"/>
</dbReference>
<evidence type="ECO:0000256" key="8">
    <source>
        <dbReference type="SAM" id="MobiDB-lite"/>
    </source>
</evidence>
<evidence type="ECO:0000256" key="7">
    <source>
        <dbReference type="PROSITE-ProRule" id="PRU00042"/>
    </source>
</evidence>
<feature type="compositionally biased region" description="Polar residues" evidence="8">
    <location>
        <begin position="193"/>
        <end position="206"/>
    </location>
</feature>
<feature type="compositionally biased region" description="Low complexity" evidence="8">
    <location>
        <begin position="207"/>
        <end position="225"/>
    </location>
</feature>
<dbReference type="GO" id="GO:0005634">
    <property type="term" value="C:nucleus"/>
    <property type="evidence" value="ECO:0007669"/>
    <property type="project" value="UniProtKB-SubCell"/>
</dbReference>
<organism evidence="10">
    <name type="scientific">Aceria tosichella</name>
    <name type="common">wheat curl mite</name>
    <dbReference type="NCBI Taxonomy" id="561515"/>
    <lineage>
        <taxon>Eukaryota</taxon>
        <taxon>Metazoa</taxon>
        <taxon>Ecdysozoa</taxon>
        <taxon>Arthropoda</taxon>
        <taxon>Chelicerata</taxon>
        <taxon>Arachnida</taxon>
        <taxon>Acari</taxon>
        <taxon>Acariformes</taxon>
        <taxon>Trombidiformes</taxon>
        <taxon>Prostigmata</taxon>
        <taxon>Eupodina</taxon>
        <taxon>Eriophyoidea</taxon>
        <taxon>Eriophyidae</taxon>
        <taxon>Eriophyinae</taxon>
        <taxon>Aceriini</taxon>
        <taxon>Aceria</taxon>
    </lineage>
</organism>
<feature type="region of interest" description="Disordered" evidence="8">
    <location>
        <begin position="632"/>
        <end position="744"/>
    </location>
</feature>
<dbReference type="SMART" id="SM00355">
    <property type="entry name" value="ZnF_C2H2"/>
    <property type="match status" value="3"/>
</dbReference>
<evidence type="ECO:0000256" key="1">
    <source>
        <dbReference type="ARBA" id="ARBA00004123"/>
    </source>
</evidence>
<evidence type="ECO:0000313" key="10">
    <source>
        <dbReference type="EMBL" id="MDE47349.1"/>
    </source>
</evidence>
<feature type="domain" description="C2H2-type" evidence="9">
    <location>
        <begin position="539"/>
        <end position="558"/>
    </location>
</feature>
<accession>A0A6G1SAE9</accession>
<protein>
    <submittedName>
        <fullName evidence="10">Zinc finger protein 1</fullName>
    </submittedName>
</protein>
<evidence type="ECO:0000256" key="4">
    <source>
        <dbReference type="ARBA" id="ARBA00022771"/>
    </source>
</evidence>
<dbReference type="EMBL" id="GGYP01002578">
    <property type="protein sequence ID" value="MDE47349.1"/>
    <property type="molecule type" value="Transcribed_RNA"/>
</dbReference>
<dbReference type="InterPro" id="IPR036236">
    <property type="entry name" value="Znf_C2H2_sf"/>
</dbReference>
<keyword evidence="3" id="KW-0677">Repeat</keyword>
<feature type="domain" description="C2H2-type" evidence="9">
    <location>
        <begin position="511"/>
        <end position="538"/>
    </location>
</feature>
<keyword evidence="6" id="KW-0539">Nucleus</keyword>
<feature type="compositionally biased region" description="Low complexity" evidence="8">
    <location>
        <begin position="58"/>
        <end position="69"/>
    </location>
</feature>
<keyword evidence="4 7" id="KW-0863">Zinc-finger</keyword>
<feature type="compositionally biased region" description="Polar residues" evidence="8">
    <location>
        <begin position="657"/>
        <end position="666"/>
    </location>
</feature>
<feature type="region of interest" description="Disordered" evidence="8">
    <location>
        <begin position="833"/>
        <end position="857"/>
    </location>
</feature>
<feature type="compositionally biased region" description="Basic and acidic residues" evidence="8">
    <location>
        <begin position="9"/>
        <end position="20"/>
    </location>
</feature>
<feature type="compositionally biased region" description="Low complexity" evidence="8">
    <location>
        <begin position="141"/>
        <end position="153"/>
    </location>
</feature>
<feature type="region of interest" description="Disordered" evidence="8">
    <location>
        <begin position="122"/>
        <end position="229"/>
    </location>
</feature>
<evidence type="ECO:0000256" key="3">
    <source>
        <dbReference type="ARBA" id="ARBA00022737"/>
    </source>
</evidence>
<feature type="compositionally biased region" description="Basic and acidic residues" evidence="8">
    <location>
        <begin position="40"/>
        <end position="52"/>
    </location>
</feature>
<feature type="compositionally biased region" description="Polar residues" evidence="8">
    <location>
        <begin position="22"/>
        <end position="37"/>
    </location>
</feature>
<dbReference type="AlphaFoldDB" id="A0A6G1SAE9"/>
<dbReference type="SUPFAM" id="SSF57667">
    <property type="entry name" value="beta-beta-alpha zinc fingers"/>
    <property type="match status" value="1"/>
</dbReference>
<dbReference type="GO" id="GO:0008270">
    <property type="term" value="F:zinc ion binding"/>
    <property type="evidence" value="ECO:0007669"/>
    <property type="project" value="UniProtKB-KW"/>
</dbReference>
<feature type="region of interest" description="Disordered" evidence="8">
    <location>
        <begin position="971"/>
        <end position="1003"/>
    </location>
</feature>
<gene>
    <name evidence="10" type="primary">zfh1_0</name>
    <name evidence="10" type="ORF">g.6598</name>
</gene>
<evidence type="ECO:0000259" key="9">
    <source>
        <dbReference type="PROSITE" id="PS50157"/>
    </source>
</evidence>
<dbReference type="Gene3D" id="3.30.160.60">
    <property type="entry name" value="Classic Zinc Finger"/>
    <property type="match status" value="2"/>
</dbReference>
<reference evidence="10" key="1">
    <citation type="submission" date="2018-10" db="EMBL/GenBank/DDBJ databases">
        <title>Transcriptome assembly of Aceria tosichella (Wheat curl mite) Type 2.</title>
        <authorList>
            <person name="Scully E.D."/>
            <person name="Geib S.M."/>
            <person name="Palmer N.A."/>
            <person name="Gupta A.K."/>
            <person name="Sarath G."/>
            <person name="Tatineni S."/>
        </authorList>
    </citation>
    <scope>NUCLEOTIDE SEQUENCE</scope>
    <source>
        <strain evidence="10">LincolnNE</strain>
    </source>
</reference>
<name>A0A6G1SAE9_9ACAR</name>
<evidence type="ECO:0000256" key="6">
    <source>
        <dbReference type="ARBA" id="ARBA00023242"/>
    </source>
</evidence>
<comment type="subcellular location">
    <subcellularLocation>
        <location evidence="1">Nucleus</location>
    </subcellularLocation>
</comment>
<dbReference type="GO" id="GO:0000981">
    <property type="term" value="F:DNA-binding transcription factor activity, RNA polymerase II-specific"/>
    <property type="evidence" value="ECO:0007669"/>
    <property type="project" value="TreeGrafter"/>
</dbReference>
<evidence type="ECO:0000256" key="5">
    <source>
        <dbReference type="ARBA" id="ARBA00022833"/>
    </source>
</evidence>
<dbReference type="InterPro" id="IPR013087">
    <property type="entry name" value="Znf_C2H2_type"/>
</dbReference>
<evidence type="ECO:0000256" key="2">
    <source>
        <dbReference type="ARBA" id="ARBA00022723"/>
    </source>
</evidence>
<feature type="compositionally biased region" description="Polar residues" evidence="8">
    <location>
        <begin position="994"/>
        <end position="1003"/>
    </location>
</feature>
<dbReference type="FunFam" id="3.30.160.60:FF:000145">
    <property type="entry name" value="Zinc finger protein 574"/>
    <property type="match status" value="1"/>
</dbReference>
<feature type="compositionally biased region" description="Polar residues" evidence="8">
    <location>
        <begin position="172"/>
        <end position="185"/>
    </location>
</feature>
<dbReference type="PANTHER" id="PTHR14196:SF12">
    <property type="entry name" value="ZINC FINGER PROTEIN 208-LIKE"/>
    <property type="match status" value="1"/>
</dbReference>
<dbReference type="GO" id="GO:0000977">
    <property type="term" value="F:RNA polymerase II transcription regulatory region sequence-specific DNA binding"/>
    <property type="evidence" value="ECO:0007669"/>
    <property type="project" value="TreeGrafter"/>
</dbReference>
<dbReference type="PANTHER" id="PTHR14196">
    <property type="entry name" value="ODD-SKIPPED - RELATED"/>
    <property type="match status" value="1"/>
</dbReference>
<keyword evidence="2" id="KW-0479">Metal-binding</keyword>
<dbReference type="FunFam" id="3.30.160.60:FF:000013">
    <property type="entry name" value="Putative zinc finger E-box-binding homeobox 2"/>
    <property type="match status" value="1"/>
</dbReference>
<dbReference type="PROSITE" id="PS00028">
    <property type="entry name" value="ZINC_FINGER_C2H2_1"/>
    <property type="match status" value="1"/>
</dbReference>
<sequence length="1003" mass="109110">MSSSDDVELERCEEGARHQSCDAATSPGQHENLNTLGVQMKRELEKQLDDVSHQNTPDNNNNDNQEQEQAPITSEPKLERTIAEDEQNEEFQNKQLKEEAASIASWNSVLGGSQEAAEIIFSNNKRRKQCNPRKQSGGGVESASSSPSSSTSGLDDEQQQQQRGNPKERNHSSMANDEATTSTGKATPPVKNNHANSVSALSATNGQPTPSSPQSQPQPKTPTSTHRPSLTTDIISKLSLASNDSSANNNSNNINSHHQKVSGGLFCQEAGILSDSQSDGEQTDAEEDNENLFRSPAQTSKMMIDQKPTLPMDRAHQNDHFVSTDEDEDDVVDHNVNEDDDAQSITKQEPIASLNEHFDLYNPNIVVTDQLANNLNQGHHHHRVHIDSMASINNVKLTRSQLRNINANTMMKLESYSNDCNDRCSGIKMARMSQDGSDSAVIKQQQIVNAPIMEQMQITESNQNLFTDNINCQRANQIKAGNYPTGRDGQPITKLSIRDQQQLDDQVLRRFKCEECGKAFKFKHHLKEHIRIHSGEKPFECLNCGKRFSHSGSYSSHMTSKKCLIMNLKVRKGAVVPNLTNNGRNIIEHSCAACSKRFPSSAEYNSHMASNKRCQTICLGGSKYLQASMNGRAHATTSNGSPNAASKSASSARPSNDRAQQSNTITAAPPPPPSSNGGGASSGGPSLSRGNIRGAKQNPKSRRTNQFVECPSRNPATSLTGNSITSSPQSTYSTASTISAGPSKINTNAPAPLMTPNNFMDNPHIQNHHQQPNSAPFTNSYDSSVQLASLLANIMKSYSMNPFWGVGLTQNPAMIQLLNRNLMGAAAAATASSIQQHEATSNHQTPPTTNGNNFNMVENSIINDNDQRRQLASNCLASQASMIAAAAAAAAASTAAETTSNSSSNFLPASVFPIPILQQTAQQHPQQTTPCTTTNPIHSATTTLLDQDKLMANLTTPPFQFVESQMRTFNAQNQAAVPHQQQPQHHHHQQQQHSTTEPQLAVK</sequence>
<keyword evidence="5" id="KW-0862">Zinc</keyword>
<dbReference type="Pfam" id="PF00096">
    <property type="entry name" value="zf-C2H2"/>
    <property type="match status" value="2"/>
</dbReference>
<feature type="region of interest" description="Disordered" evidence="8">
    <location>
        <begin position="1"/>
        <end position="97"/>
    </location>
</feature>
<dbReference type="InterPro" id="IPR050717">
    <property type="entry name" value="C2H2-ZF_Transcription_Reg"/>
</dbReference>